<keyword evidence="3" id="KW-0963">Cytoplasm</keyword>
<dbReference type="InterPro" id="IPR020557">
    <property type="entry name" value="Fumarate_lyase_CS"/>
</dbReference>
<organism evidence="8 9">
    <name type="scientific">Allofrancisella frigidaquae</name>
    <dbReference type="NCBI Taxonomy" id="1085644"/>
    <lineage>
        <taxon>Bacteria</taxon>
        <taxon>Pseudomonadati</taxon>
        <taxon>Pseudomonadota</taxon>
        <taxon>Gammaproteobacteria</taxon>
        <taxon>Thiotrichales</taxon>
        <taxon>Francisellaceae</taxon>
        <taxon>Allofrancisella</taxon>
    </lineage>
</organism>
<dbReference type="InterPro" id="IPR008948">
    <property type="entry name" value="L-Aspartase-like"/>
</dbReference>
<keyword evidence="4" id="KW-0816">Tricarboxylic acid cycle</keyword>
<sequence>MPVMSDSLGKVFVKDGALYGAQTQRAIDNFKISNLQMPKNFINAVLYIKEAAAIVNYNSNKLSFEKSQAIQKSTQELRNGNYSNQFPLDVFQTGSGTSTNMNVNEVISGFAKEKFGINLDPNDDVNMSQSSNDVIPTAITVSSLLLVKRDLIPKLEKLIKVCKTKEKELKGCVKTGRTHLMDAMPIDFSQEISGWRFQFEENLQRIQNCIPRFCRLAQGGTAVGTGINTPTHFAKEIAKVISEITGVSFEPSQNHFALMSGQENSLELSSCLKNTASTLMKVSNDLRIMNSGPLSGFNEIELQALQPGSSIMPGKVNPVIPEAVCMACAQVIGNDTCITIGAQSGLFQLNVMLPVIAYNLLQSISLIANSAEHLAEKAIATFKVREDNIQKTVYRNPILATALNEHIGYKKAAEIAKKAYKENKSILEVALAETDIKETELKEILDPNKLICKSLD</sequence>
<reference evidence="8 9" key="1">
    <citation type="submission" date="2019-03" db="EMBL/GenBank/DDBJ databases">
        <title>Complete Genome Sequence of Allofrancisella frigidaquae Strain SYSU 10HL1970 Isolated from Water-Cooling Systems in China.</title>
        <authorList>
            <person name="Ohrman C."/>
            <person name="Uneklint I."/>
            <person name="Sjodin A."/>
        </authorList>
    </citation>
    <scope>NUCLEOTIDE SEQUENCE [LARGE SCALE GENOMIC DNA]</scope>
    <source>
        <strain evidence="8 9">SYSU 10HL1970</strain>
    </source>
</reference>
<feature type="domain" description="Fumarase C C-terminal" evidence="7">
    <location>
        <begin position="399"/>
        <end position="451"/>
    </location>
</feature>
<dbReference type="GO" id="GO:0004333">
    <property type="term" value="F:fumarate hydratase activity"/>
    <property type="evidence" value="ECO:0007669"/>
    <property type="project" value="UniProtKB-EC"/>
</dbReference>
<dbReference type="InterPro" id="IPR018951">
    <property type="entry name" value="Fumarase_C_C"/>
</dbReference>
<dbReference type="InterPro" id="IPR022761">
    <property type="entry name" value="Fumarate_lyase_N"/>
</dbReference>
<dbReference type="Gene3D" id="1.20.200.10">
    <property type="entry name" value="Fumarase/aspartase (Central domain)"/>
    <property type="match status" value="1"/>
</dbReference>
<dbReference type="EC" id="4.2.1.2" evidence="2"/>
<evidence type="ECO:0000256" key="4">
    <source>
        <dbReference type="ARBA" id="ARBA00022532"/>
    </source>
</evidence>
<proteinExistence type="inferred from homology"/>
<protein>
    <recommendedName>
        <fullName evidence="2">fumarate hydratase</fullName>
        <ecNumber evidence="2">4.2.1.2</ecNumber>
    </recommendedName>
</protein>
<evidence type="ECO:0000313" key="8">
    <source>
        <dbReference type="EMBL" id="QIV94418.1"/>
    </source>
</evidence>
<dbReference type="FunFam" id="1.10.40.30:FF:000002">
    <property type="entry name" value="Fumarate hydratase class II"/>
    <property type="match status" value="1"/>
</dbReference>
<dbReference type="Pfam" id="PF10415">
    <property type="entry name" value="FumaraseC_C"/>
    <property type="match status" value="1"/>
</dbReference>
<dbReference type="KEGG" id="afri:E3E15_03200"/>
<dbReference type="Proteomes" id="UP000503320">
    <property type="component" value="Chromosome"/>
</dbReference>
<accession>A0A6M3HTA9</accession>
<evidence type="ECO:0000256" key="1">
    <source>
        <dbReference type="ARBA" id="ARBA00009084"/>
    </source>
</evidence>
<dbReference type="InterPro" id="IPR000362">
    <property type="entry name" value="Fumarate_lyase_fam"/>
</dbReference>
<dbReference type="InterPro" id="IPR024083">
    <property type="entry name" value="Fumarase/histidase_N"/>
</dbReference>
<dbReference type="AlphaFoldDB" id="A0A6M3HTA9"/>
<dbReference type="FunFam" id="1.20.200.10:FF:000001">
    <property type="entry name" value="Fumarate hydratase, mitochondrial"/>
    <property type="match status" value="1"/>
</dbReference>
<evidence type="ECO:0000256" key="2">
    <source>
        <dbReference type="ARBA" id="ARBA00012921"/>
    </source>
</evidence>
<dbReference type="PANTHER" id="PTHR11444">
    <property type="entry name" value="ASPARTATEAMMONIA/ARGININOSUCCINATE/ADENYLOSUCCINATE LYASE"/>
    <property type="match status" value="1"/>
</dbReference>
<gene>
    <name evidence="8" type="ORF">E3E15_03200</name>
</gene>
<dbReference type="PRINTS" id="PR00149">
    <property type="entry name" value="FUMRATELYASE"/>
</dbReference>
<evidence type="ECO:0000256" key="3">
    <source>
        <dbReference type="ARBA" id="ARBA00022490"/>
    </source>
</evidence>
<dbReference type="Gene3D" id="1.10.275.10">
    <property type="entry name" value="Fumarase/aspartase (N-terminal domain)"/>
    <property type="match status" value="1"/>
</dbReference>
<dbReference type="Gene3D" id="1.10.40.30">
    <property type="entry name" value="Fumarase/aspartase (C-terminal domain)"/>
    <property type="match status" value="1"/>
</dbReference>
<dbReference type="RefSeq" id="WP_172106570.1">
    <property type="nucleotide sequence ID" value="NZ_CP038017.1"/>
</dbReference>
<feature type="domain" description="Fumarate lyase N-terminal" evidence="6">
    <location>
        <begin position="12"/>
        <end position="333"/>
    </location>
</feature>
<dbReference type="PANTHER" id="PTHR11444:SF22">
    <property type="entry name" value="FUMARATE HYDRATASE CLASS II"/>
    <property type="match status" value="1"/>
</dbReference>
<dbReference type="EMBL" id="CP038017">
    <property type="protein sequence ID" value="QIV94418.1"/>
    <property type="molecule type" value="Genomic_DNA"/>
</dbReference>
<evidence type="ECO:0000256" key="5">
    <source>
        <dbReference type="ARBA" id="ARBA00023239"/>
    </source>
</evidence>
<name>A0A6M3HTA9_9GAMM</name>
<evidence type="ECO:0000259" key="6">
    <source>
        <dbReference type="Pfam" id="PF00206"/>
    </source>
</evidence>
<comment type="similarity">
    <text evidence="1">Belongs to the class-II fumarase/aspartase family. Fumarase subfamily.</text>
</comment>
<evidence type="ECO:0000313" key="9">
    <source>
        <dbReference type="Proteomes" id="UP000503320"/>
    </source>
</evidence>
<dbReference type="GO" id="GO:0006099">
    <property type="term" value="P:tricarboxylic acid cycle"/>
    <property type="evidence" value="ECO:0007669"/>
    <property type="project" value="UniProtKB-KW"/>
</dbReference>
<keyword evidence="5" id="KW-0456">Lyase</keyword>
<dbReference type="Pfam" id="PF00206">
    <property type="entry name" value="Lyase_1"/>
    <property type="match status" value="1"/>
</dbReference>
<dbReference type="SUPFAM" id="SSF48557">
    <property type="entry name" value="L-aspartase-like"/>
    <property type="match status" value="1"/>
</dbReference>
<keyword evidence="9" id="KW-1185">Reference proteome</keyword>
<dbReference type="PROSITE" id="PS00163">
    <property type="entry name" value="FUMARATE_LYASES"/>
    <property type="match status" value="1"/>
</dbReference>
<evidence type="ECO:0000259" key="7">
    <source>
        <dbReference type="Pfam" id="PF10415"/>
    </source>
</evidence>
<dbReference type="InterPro" id="IPR005677">
    <property type="entry name" value="Fum_hydII"/>
</dbReference>
<dbReference type="GO" id="GO:0006106">
    <property type="term" value="P:fumarate metabolic process"/>
    <property type="evidence" value="ECO:0007669"/>
    <property type="project" value="InterPro"/>
</dbReference>